<accession>A0A6G0ST03</accession>
<dbReference type="EMBL" id="VYZN01002774">
    <property type="protein sequence ID" value="KAE9521520.1"/>
    <property type="molecule type" value="Genomic_DNA"/>
</dbReference>
<feature type="compositionally biased region" description="Polar residues" evidence="1">
    <location>
        <begin position="18"/>
        <end position="28"/>
    </location>
</feature>
<evidence type="ECO:0000256" key="1">
    <source>
        <dbReference type="SAM" id="MobiDB-lite"/>
    </source>
</evidence>
<proteinExistence type="predicted"/>
<reference evidence="2 3" key="1">
    <citation type="submission" date="2019-08" db="EMBL/GenBank/DDBJ databases">
        <title>The genome of the soybean aphid Biotype 1, its phylome, world population structure and adaptation to the North American continent.</title>
        <authorList>
            <person name="Giordano R."/>
            <person name="Donthu R.K."/>
            <person name="Hernandez A.G."/>
            <person name="Wright C.L."/>
            <person name="Zimin A.V."/>
        </authorList>
    </citation>
    <scope>NUCLEOTIDE SEQUENCE [LARGE SCALE GENOMIC DNA]</scope>
    <source>
        <tissue evidence="2">Whole aphids</tissue>
    </source>
</reference>
<dbReference type="AlphaFoldDB" id="A0A6G0ST03"/>
<dbReference type="PANTHER" id="PTHR10773:SF19">
    <property type="match status" value="1"/>
</dbReference>
<gene>
    <name evidence="2" type="ORF">AGLY_018076</name>
</gene>
<evidence type="ECO:0000313" key="2">
    <source>
        <dbReference type="EMBL" id="KAE9521520.1"/>
    </source>
</evidence>
<evidence type="ECO:0000313" key="3">
    <source>
        <dbReference type="Proteomes" id="UP000475862"/>
    </source>
</evidence>
<name>A0A6G0ST03_APHGL</name>
<dbReference type="PANTHER" id="PTHR10773">
    <property type="entry name" value="DNA-DIRECTED RNA POLYMERASES I, II, AND III SUBUNIT RPABC2"/>
    <property type="match status" value="1"/>
</dbReference>
<organism evidence="2 3">
    <name type="scientific">Aphis glycines</name>
    <name type="common">Soybean aphid</name>
    <dbReference type="NCBI Taxonomy" id="307491"/>
    <lineage>
        <taxon>Eukaryota</taxon>
        <taxon>Metazoa</taxon>
        <taxon>Ecdysozoa</taxon>
        <taxon>Arthropoda</taxon>
        <taxon>Hexapoda</taxon>
        <taxon>Insecta</taxon>
        <taxon>Pterygota</taxon>
        <taxon>Neoptera</taxon>
        <taxon>Paraneoptera</taxon>
        <taxon>Hemiptera</taxon>
        <taxon>Sternorrhyncha</taxon>
        <taxon>Aphidomorpha</taxon>
        <taxon>Aphidoidea</taxon>
        <taxon>Aphididae</taxon>
        <taxon>Aphidini</taxon>
        <taxon>Aphis</taxon>
        <taxon>Aphis</taxon>
    </lineage>
</organism>
<feature type="region of interest" description="Disordered" evidence="1">
    <location>
        <begin position="14"/>
        <end position="33"/>
    </location>
</feature>
<dbReference type="Proteomes" id="UP000475862">
    <property type="component" value="Unassembled WGS sequence"/>
</dbReference>
<keyword evidence="3" id="KW-1185">Reference proteome</keyword>
<comment type="caution">
    <text evidence="2">The sequence shown here is derived from an EMBL/GenBank/DDBJ whole genome shotgun (WGS) entry which is preliminary data.</text>
</comment>
<protein>
    <submittedName>
        <fullName evidence="2">Uncharacterized protein</fullName>
    </submittedName>
</protein>
<dbReference type="OrthoDB" id="6777490at2759"/>
<sequence>MYFNSRSSFLKSLKNIPTKDNNANPSRQSQRKKVKPVYYNDHNKVLNWLNSTQNEFQSNLYLNNISDTGYNNDENILERTYNINTEFCSNLGLESEIHINNDHEMFNETSYTELIPLVFSLESNNDPYIESIYEINIPDDNNIFICEEQPAVFNLEQPTVSANLENNNGPDSKSIYEIDIHDLPKKKNRIEQKYLRDHGQECINRKGVIIPQKKFKELVNCCRKKCDVVCSPEVQKLIFEGFYKLEKNVQYQILYSGITLSDKKTTRLGRVCKKMFQSVYGIIRGKIDLIIQQMKMSDSGTLHHTDNRGRHEPHNKMVQEKIDMRNHIEKFQLYAKKEDKIKALASSNMRVLVFDLEQVLDTPVLSTNVSFYKRLLSTFNLTIRDCSEDGGTECYMWHEAIGERGSNDIASCLYQKIINLPSNVTHVITYSDTCGGQNRNINMAAILSLITSKSSTLQIIDQKFLLPGHTHLECDVDHAKIERAKKFSDIPIMVPRDWYQFVKSVRGQKPFKVIEMNQQHFFSFSNLVSTTLIKKNIDTDGNKYRLNQDEPFRTLDLKRGKRGRPKNTSSTELNNCYTDPLPINPKKKQDLLSLLPLIHEDCHAFYRQLKTSKDAAELTLCSDSSSDE</sequence>